<dbReference type="OrthoDB" id="3790173at2759"/>
<proteinExistence type="predicted"/>
<dbReference type="EMBL" id="JYNV01000272">
    <property type="protein sequence ID" value="KZM20695.1"/>
    <property type="molecule type" value="Genomic_DNA"/>
</dbReference>
<sequence length="300" mass="33330">MSSLDQQNEWHLLLEDSVTVPTSILQNIINLAQVTPNNKSNKGKEAEFKRTIASVYYVREFVLSAVEARKVSEIMNLDGYYMNRNLPLTTHGSGIQALYSSSLRSFLGRSNATAVTHCQHVVTAAKNRQDTTEQVLIAPFGDGVLNTEQDGKDFITLSSDDKMVFDTLETATYNLLSSLTACSELSMRNLGKYADAVANYVAQNETTRKGYRSMHEFTRTAQDMLVRQGAFQELPDISALVISLSSDLSDNHEGDEKPFFEAVGHIADVMTALINHFGYWEDLLTPYNGDLTGRLAARPL</sequence>
<evidence type="ECO:0000313" key="2">
    <source>
        <dbReference type="Proteomes" id="UP000076837"/>
    </source>
</evidence>
<gene>
    <name evidence="1" type="ORF">ST47_g8188</name>
</gene>
<evidence type="ECO:0000313" key="1">
    <source>
        <dbReference type="EMBL" id="KZM20695.1"/>
    </source>
</evidence>
<dbReference type="AlphaFoldDB" id="A0A162ZMF0"/>
<protein>
    <submittedName>
        <fullName evidence="1">Uncharacterized protein</fullName>
    </submittedName>
</protein>
<accession>A0A162ZMF0</accession>
<reference evidence="1 2" key="1">
    <citation type="journal article" date="2016" name="Sci. Rep.">
        <title>Draft genome sequencing and secretome analysis of fungal phytopathogen Ascochyta rabiei provides insight into the necrotrophic effector repertoire.</title>
        <authorList>
            <person name="Verma S."/>
            <person name="Gazara R.K."/>
            <person name="Nizam S."/>
            <person name="Parween S."/>
            <person name="Chattopadhyay D."/>
            <person name="Verma P.K."/>
        </authorList>
    </citation>
    <scope>NUCLEOTIDE SEQUENCE [LARGE SCALE GENOMIC DNA]</scope>
    <source>
        <strain evidence="1 2">ArDII</strain>
    </source>
</reference>
<organism evidence="1 2">
    <name type="scientific">Didymella rabiei</name>
    <name type="common">Chickpea ascochyta blight fungus</name>
    <name type="synonym">Mycosphaerella rabiei</name>
    <dbReference type="NCBI Taxonomy" id="5454"/>
    <lineage>
        <taxon>Eukaryota</taxon>
        <taxon>Fungi</taxon>
        <taxon>Dikarya</taxon>
        <taxon>Ascomycota</taxon>
        <taxon>Pezizomycotina</taxon>
        <taxon>Dothideomycetes</taxon>
        <taxon>Pleosporomycetidae</taxon>
        <taxon>Pleosporales</taxon>
        <taxon>Pleosporineae</taxon>
        <taxon>Didymellaceae</taxon>
        <taxon>Ascochyta</taxon>
    </lineage>
</organism>
<keyword evidence="2" id="KW-1185">Reference proteome</keyword>
<dbReference type="Proteomes" id="UP000076837">
    <property type="component" value="Unassembled WGS sequence"/>
</dbReference>
<comment type="caution">
    <text evidence="1">The sequence shown here is derived from an EMBL/GenBank/DDBJ whole genome shotgun (WGS) entry which is preliminary data.</text>
</comment>
<name>A0A162ZMF0_DIDRA</name>